<feature type="transmembrane region" description="Helical" evidence="17">
    <location>
        <begin position="54"/>
        <end position="80"/>
    </location>
</feature>
<evidence type="ECO:0000256" key="14">
    <source>
        <dbReference type="ARBA" id="ARBA00023180"/>
    </source>
</evidence>
<dbReference type="InterPro" id="IPR000421">
    <property type="entry name" value="FA58C"/>
</dbReference>
<dbReference type="PANTHER" id="PTHR15036">
    <property type="entry name" value="PIKACHURIN-LIKE PROTEIN"/>
    <property type="match status" value="1"/>
</dbReference>
<feature type="domain" description="EGF-like" evidence="20">
    <location>
        <begin position="606"/>
        <end position="643"/>
    </location>
</feature>
<dbReference type="Pfam" id="PF00754">
    <property type="entry name" value="F5_F8_type_C"/>
    <property type="match status" value="1"/>
</dbReference>
<evidence type="ECO:0000313" key="23">
    <source>
        <dbReference type="Proteomes" id="UP000694401"/>
    </source>
</evidence>
<evidence type="ECO:0000259" key="21">
    <source>
        <dbReference type="PROSITE" id="PS51406"/>
    </source>
</evidence>
<dbReference type="PROSITE" id="PS50026">
    <property type="entry name" value="EGF_3"/>
    <property type="match status" value="2"/>
</dbReference>
<evidence type="ECO:0000256" key="2">
    <source>
        <dbReference type="ARBA" id="ARBA00004479"/>
    </source>
</evidence>
<reference evidence="22" key="1">
    <citation type="submission" date="2025-08" db="UniProtKB">
        <authorList>
            <consortium name="Ensembl"/>
        </authorList>
    </citation>
    <scope>IDENTIFICATION</scope>
</reference>
<evidence type="ECO:0000256" key="16">
    <source>
        <dbReference type="PROSITE-ProRule" id="PRU00122"/>
    </source>
</evidence>
<dbReference type="GO" id="GO:0007417">
    <property type="term" value="P:central nervous system development"/>
    <property type="evidence" value="ECO:0007669"/>
    <property type="project" value="UniProtKB-ARBA"/>
</dbReference>
<dbReference type="GO" id="GO:0007155">
    <property type="term" value="P:cell adhesion"/>
    <property type="evidence" value="ECO:0007669"/>
    <property type="project" value="UniProtKB-KW"/>
</dbReference>
<keyword evidence="4 15" id="KW-0245">EGF-like domain</keyword>
<dbReference type="SMART" id="SM00231">
    <property type="entry name" value="FA58C"/>
    <property type="match status" value="1"/>
</dbReference>
<keyword evidence="14" id="KW-0325">Glycoprotein</keyword>
<dbReference type="PANTHER" id="PTHR15036:SF33">
    <property type="entry name" value="CONTACTIN-ASSOCIATED PROTEIN-LIKE 2"/>
    <property type="match status" value="1"/>
</dbReference>
<dbReference type="FunFam" id="2.60.120.200:FF:000099">
    <property type="entry name" value="Contactin associated protein 1"/>
    <property type="match status" value="1"/>
</dbReference>
<dbReference type="GO" id="GO:0033010">
    <property type="term" value="C:paranodal junction"/>
    <property type="evidence" value="ECO:0007669"/>
    <property type="project" value="UniProtKB-SubCell"/>
</dbReference>
<keyword evidence="8" id="KW-0677">Repeat</keyword>
<dbReference type="PROSITE" id="PS01285">
    <property type="entry name" value="FA58C_1"/>
    <property type="match status" value="1"/>
</dbReference>
<dbReference type="SUPFAM" id="SSF56496">
    <property type="entry name" value="Fibrinogen C-terminal domain-like"/>
    <property type="match status" value="1"/>
</dbReference>
<dbReference type="Pfam" id="PF02210">
    <property type="entry name" value="Laminin_G_2"/>
    <property type="match status" value="4"/>
</dbReference>
<dbReference type="SMART" id="SM00294">
    <property type="entry name" value="4.1m"/>
    <property type="match status" value="1"/>
</dbReference>
<keyword evidence="13 16" id="KW-1015">Disulfide bond</keyword>
<dbReference type="Gene3D" id="2.60.120.260">
    <property type="entry name" value="Galactose-binding domain-like"/>
    <property type="match status" value="1"/>
</dbReference>
<evidence type="ECO:0000256" key="9">
    <source>
        <dbReference type="ARBA" id="ARBA00022889"/>
    </source>
</evidence>
<dbReference type="InterPro" id="IPR036056">
    <property type="entry name" value="Fibrinogen-like_C"/>
</dbReference>
<dbReference type="SUPFAM" id="SSF57196">
    <property type="entry name" value="EGF/Laminin"/>
    <property type="match status" value="1"/>
</dbReference>
<keyword evidence="7" id="KW-0732">Signal</keyword>
<keyword evidence="6 17" id="KW-0812">Transmembrane</keyword>
<dbReference type="InterPro" id="IPR050372">
    <property type="entry name" value="Neurexin-related_CASP"/>
</dbReference>
<dbReference type="InterPro" id="IPR000742">
    <property type="entry name" value="EGF"/>
</dbReference>
<keyword evidence="12 17" id="KW-0472">Membrane</keyword>
<evidence type="ECO:0000256" key="8">
    <source>
        <dbReference type="ARBA" id="ARBA00022737"/>
    </source>
</evidence>
<dbReference type="InterPro" id="IPR013320">
    <property type="entry name" value="ConA-like_dom_sf"/>
</dbReference>
<keyword evidence="5" id="KW-0597">Phosphoprotein</keyword>
<evidence type="ECO:0000259" key="20">
    <source>
        <dbReference type="PROSITE" id="PS50026"/>
    </source>
</evidence>
<dbReference type="PROSITE" id="PS51406">
    <property type="entry name" value="FIBRINOGEN_C_2"/>
    <property type="match status" value="1"/>
</dbReference>
<evidence type="ECO:0000256" key="4">
    <source>
        <dbReference type="ARBA" id="ARBA00022536"/>
    </source>
</evidence>
<dbReference type="FunFam" id="2.60.120.200:FF:000082">
    <property type="entry name" value="Contactin associated protein 1"/>
    <property type="match status" value="1"/>
</dbReference>
<dbReference type="SUPFAM" id="SSF49785">
    <property type="entry name" value="Galactose-binding domain-like"/>
    <property type="match status" value="1"/>
</dbReference>
<evidence type="ECO:0000256" key="10">
    <source>
        <dbReference type="ARBA" id="ARBA00022949"/>
    </source>
</evidence>
<dbReference type="FunFam" id="2.60.120.260:FF:000016">
    <property type="entry name" value="Contactin-associated protein-like 4 isoform 1"/>
    <property type="match status" value="1"/>
</dbReference>
<keyword evidence="23" id="KW-1185">Reference proteome</keyword>
<dbReference type="SMART" id="SM00181">
    <property type="entry name" value="EGF"/>
    <property type="match status" value="2"/>
</dbReference>
<feature type="domain" description="Laminin G" evidence="19">
    <location>
        <begin position="239"/>
        <end position="420"/>
    </location>
</feature>
<dbReference type="CDD" id="cd00054">
    <property type="entry name" value="EGF_CA"/>
    <property type="match status" value="2"/>
</dbReference>
<dbReference type="CDD" id="cd00110">
    <property type="entry name" value="LamG"/>
    <property type="match status" value="4"/>
</dbReference>
<dbReference type="NCBIfam" id="NF040941">
    <property type="entry name" value="GGGWT_bact"/>
    <property type="match status" value="1"/>
</dbReference>
<keyword evidence="10" id="KW-0965">Cell junction</keyword>
<organism evidence="22 23">
    <name type="scientific">Zosterops lateralis melanops</name>
    <dbReference type="NCBI Taxonomy" id="1220523"/>
    <lineage>
        <taxon>Eukaryota</taxon>
        <taxon>Metazoa</taxon>
        <taxon>Chordata</taxon>
        <taxon>Craniata</taxon>
        <taxon>Vertebrata</taxon>
        <taxon>Euteleostomi</taxon>
        <taxon>Archelosauria</taxon>
        <taxon>Archosauria</taxon>
        <taxon>Dinosauria</taxon>
        <taxon>Saurischia</taxon>
        <taxon>Theropoda</taxon>
        <taxon>Coelurosauria</taxon>
        <taxon>Aves</taxon>
        <taxon>Neognathae</taxon>
        <taxon>Neoaves</taxon>
        <taxon>Telluraves</taxon>
        <taxon>Australaves</taxon>
        <taxon>Passeriformes</taxon>
        <taxon>Sylvioidea</taxon>
        <taxon>Zosteropidae</taxon>
        <taxon>Zosterops</taxon>
    </lineage>
</organism>
<dbReference type="Gene3D" id="2.60.120.200">
    <property type="match status" value="4"/>
</dbReference>
<evidence type="ECO:0000259" key="18">
    <source>
        <dbReference type="PROSITE" id="PS50022"/>
    </source>
</evidence>
<evidence type="ECO:0000256" key="6">
    <source>
        <dbReference type="ARBA" id="ARBA00022692"/>
    </source>
</evidence>
<dbReference type="Proteomes" id="UP000694401">
    <property type="component" value="Unassembled WGS sequence"/>
</dbReference>
<name>A0A8D2PSQ5_ZOSLA</name>
<keyword evidence="9" id="KW-0130">Cell adhesion</keyword>
<dbReference type="InterPro" id="IPR008979">
    <property type="entry name" value="Galactose-bd-like_sf"/>
</dbReference>
<reference evidence="22" key="2">
    <citation type="submission" date="2025-09" db="UniProtKB">
        <authorList>
            <consortium name="Ensembl"/>
        </authorList>
    </citation>
    <scope>IDENTIFICATION</scope>
</reference>
<feature type="disulfide bond" evidence="16">
    <location>
        <begin position="988"/>
        <end position="1015"/>
    </location>
</feature>
<dbReference type="FunFam" id="2.10.25.10:FF:000015">
    <property type="entry name" value="neurexin-1 isoform X1"/>
    <property type="match status" value="2"/>
</dbReference>
<evidence type="ECO:0000256" key="5">
    <source>
        <dbReference type="ARBA" id="ARBA00022553"/>
    </source>
</evidence>
<feature type="domain" description="Fibrinogen C-terminal" evidence="21">
    <location>
        <begin position="642"/>
        <end position="694"/>
    </location>
</feature>
<dbReference type="FunFam" id="2.60.120.1000:FF:000005">
    <property type="entry name" value="Contactin associated protein-like 2"/>
    <property type="match status" value="1"/>
</dbReference>
<dbReference type="GO" id="GO:0016020">
    <property type="term" value="C:membrane"/>
    <property type="evidence" value="ECO:0007669"/>
    <property type="project" value="UniProtKB-SubCell"/>
</dbReference>
<evidence type="ECO:0000256" key="13">
    <source>
        <dbReference type="ARBA" id="ARBA00023157"/>
    </source>
</evidence>
<evidence type="ECO:0000256" key="3">
    <source>
        <dbReference type="ARBA" id="ARBA00010241"/>
    </source>
</evidence>
<dbReference type="InterPro" id="IPR003585">
    <property type="entry name" value="Neurexin-like"/>
</dbReference>
<dbReference type="PROSITE" id="PS50025">
    <property type="entry name" value="LAM_G_DOMAIN"/>
    <property type="match status" value="4"/>
</dbReference>
<evidence type="ECO:0000256" key="7">
    <source>
        <dbReference type="ARBA" id="ARBA00022729"/>
    </source>
</evidence>
<dbReference type="Ensembl" id="ENSZLMT00000016928.1">
    <property type="protein sequence ID" value="ENSZLMP00000016473.1"/>
    <property type="gene ID" value="ENSZLMG00000011456.1"/>
</dbReference>
<feature type="domain" description="Laminin G" evidence="19">
    <location>
        <begin position="425"/>
        <end position="604"/>
    </location>
</feature>
<feature type="domain" description="Laminin G" evidence="19">
    <location>
        <begin position="1083"/>
        <end position="1269"/>
    </location>
</feature>
<evidence type="ECO:0000256" key="11">
    <source>
        <dbReference type="ARBA" id="ARBA00022989"/>
    </source>
</evidence>
<feature type="domain" description="F5/8 type C" evidence="18">
    <location>
        <begin position="87"/>
        <end position="233"/>
    </location>
</feature>
<dbReference type="SUPFAM" id="SSF49899">
    <property type="entry name" value="Concanavalin A-like lectins/glucanases"/>
    <property type="match status" value="4"/>
</dbReference>
<feature type="transmembrane region" description="Helical" evidence="17">
    <location>
        <begin position="1311"/>
        <end position="1332"/>
    </location>
</feature>
<dbReference type="PROSITE" id="PS50022">
    <property type="entry name" value="FA58C_3"/>
    <property type="match status" value="1"/>
</dbReference>
<dbReference type="FunFam" id="2.60.120.200:FF:000088">
    <property type="entry name" value="Contactin associated protein-like 2"/>
    <property type="match status" value="1"/>
</dbReference>
<accession>A0A8D2PSQ5</accession>
<evidence type="ECO:0000256" key="1">
    <source>
        <dbReference type="ARBA" id="ARBA00004403"/>
    </source>
</evidence>
<comment type="subcellular location">
    <subcellularLocation>
        <location evidence="1">Cell junction</location>
        <location evidence="1">Paranodal septate junction</location>
    </subcellularLocation>
    <subcellularLocation>
        <location evidence="2">Membrane</location>
        <topology evidence="2">Single-pass type I membrane protein</topology>
    </subcellularLocation>
</comment>
<evidence type="ECO:0000259" key="19">
    <source>
        <dbReference type="PROSITE" id="PS50025"/>
    </source>
</evidence>
<evidence type="ECO:0000256" key="12">
    <source>
        <dbReference type="ARBA" id="ARBA00023136"/>
    </source>
</evidence>
<keyword evidence="11 17" id="KW-1133">Transmembrane helix</keyword>
<feature type="domain" description="EGF-like" evidence="20">
    <location>
        <begin position="1016"/>
        <end position="1054"/>
    </location>
</feature>
<dbReference type="Gene3D" id="2.60.120.1000">
    <property type="match status" value="1"/>
</dbReference>
<dbReference type="CDD" id="cd00057">
    <property type="entry name" value="FA58C"/>
    <property type="match status" value="1"/>
</dbReference>
<evidence type="ECO:0000256" key="17">
    <source>
        <dbReference type="SAM" id="Phobius"/>
    </source>
</evidence>
<dbReference type="InterPro" id="IPR002181">
    <property type="entry name" value="Fibrinogen_a/b/g_C_dom"/>
</dbReference>
<feature type="domain" description="Laminin G" evidence="19">
    <location>
        <begin position="851"/>
        <end position="1015"/>
    </location>
</feature>
<dbReference type="SMART" id="SM00282">
    <property type="entry name" value="LamG"/>
    <property type="match status" value="4"/>
</dbReference>
<dbReference type="Gene3D" id="2.10.25.10">
    <property type="entry name" value="Laminin"/>
    <property type="match status" value="2"/>
</dbReference>
<dbReference type="PROSITE" id="PS01286">
    <property type="entry name" value="FA58C_2"/>
    <property type="match status" value="1"/>
</dbReference>
<sequence>MIILFFSTRSLCNQKHPRYIRVGFFVQDYIPKEGDGSWLFCQWLKWLKSLFSHVNVCVCGFFVGFLVVFEVTFCLFLNLFSCVSEKCDEPLVSALPHSSFSSSSSMTSSYVPGYAKLNKRGGAGGWSPSDSDHYQWLQVDFGNRKQISAVATQGRYSSSDWVTQYRMLYSDTGRNWKPYHQDGNIWAFPGNTNSDSVVRHDLQHPVIARYVRIVPLDWNGEGQIGLRIEVYGCSYWADVINFDGHVVLPYRFRNKKMKTLKDVISLKFKTSESEGVIFHGEGQQGDYITLELKKAKLVLNLNLGSNQLGSIFGHTSVTTGSLLDDHHWHSIIIERHGRNINLTLDRHMQHFRTNGEFDYLDLDYEITFGGMPFSGKPSSNSRKNFKGCMESINYNGNNITDLAKRKKLEPSNVGNLSFSCVEPHTVPVFFNATSYLEVPGRPSQDVFSVSFFFRTWNPNGLLLFSNFADDLGNVEIDINEGKVSVHINVTQVKRNRIDISSGSGLNDGQWHEVRFLAKENFAVLTIDGDEASAVRTNSPLQVKTGEKYFFGGFPVQMNDSDHSLFEHSFQGCMQSIHVDDQLVDLHAVEQGELGSFANVTIDMCAIIDRCVPNHCEHDGKCTQTWDSFKCTCDGTNYSGATCHNSIYELSCEAYKHLGKTSNYYWIDPDGSGALGPLKVYCNMTEDKVWTTVYHDLQMQTSVGGNSPEKLSVLQLNYSATMDQISAITSSAEYCEQFISYSCKMSRLLNTPEGNPYTWWVGKANEKHYYWGGSGPGIQKCACGIERNCTDPKYYCNCDADYKQWRKDSGMLSYKEHLPVSQVVVGDLDRAGSEAKVSVGPVRCQGDRNYWNAASFVTSSSYLHFSTFQGETSADISFYFKTSASDGVFLENLGNTDFIKLELKSATEVSFSFDVGNGPVEIVVRSPNPLNDDQWHRVNAERNVKQASLQVDQLPLEVRKAPTEGHTRLELYSQLYVGAAGGQRGFLGCIRSLRMNGVTLDLEERAKVTPGVKPGCSGHCTSYGMYCANGGKCVEKYNGYSCDCSRTAYDGPFCIKDVGAFFEEGMWLRYNFHSPGTSVKDLVSRTLLSSADPEITAPDLSLNKEELSFSFSTTKSPCVLLYVSSYTPDFMAVLVNPNGNLQIRYNLGGTKEPYNIDIDHRNMANGQPHTVNVTRNGRDIVLQLDHYPPTSYSLPATSDIQFNSPKALFLGKVIEIGKIDQDIYKYNTPGFTGCLSRVQFNQIAPLKAALRPTNASSHVHIQGELVESNCGASPLTIPPMSAATDPWHLDSASADFPYNGQAIGDGVNRNSAIIGGVIAVVIFTILCTLVFLIRYMFRHKGTYHTNEAKGAESAESADAAIMNNDPNFTETIDESKKEWLI</sequence>
<dbReference type="FunFam" id="2.60.120.200:FF:000026">
    <property type="entry name" value="contactin-associated protein-like 4 isoform X1"/>
    <property type="match status" value="1"/>
</dbReference>
<evidence type="ECO:0000313" key="22">
    <source>
        <dbReference type="Ensembl" id="ENSZLMP00000016473.1"/>
    </source>
</evidence>
<comment type="similarity">
    <text evidence="3">Belongs to the neurexin family.</text>
</comment>
<dbReference type="InterPro" id="IPR001791">
    <property type="entry name" value="Laminin_G"/>
</dbReference>
<proteinExistence type="inferred from homology"/>
<protein>
    <submittedName>
        <fullName evidence="22">Contactin associated protein 2</fullName>
    </submittedName>
</protein>
<comment type="caution">
    <text evidence="15">Lacks conserved residue(s) required for the propagation of feature annotation.</text>
</comment>
<evidence type="ECO:0000256" key="15">
    <source>
        <dbReference type="PROSITE-ProRule" id="PRU00076"/>
    </source>
</evidence>